<dbReference type="RefSeq" id="XP_070888024.1">
    <property type="nucleotide sequence ID" value="XM_071034185.1"/>
</dbReference>
<dbReference type="Gene3D" id="3.40.50.1580">
    <property type="entry name" value="Nucleoside phosphorylase domain"/>
    <property type="match status" value="1"/>
</dbReference>
<proteinExistence type="predicted"/>
<dbReference type="SUPFAM" id="SSF53167">
    <property type="entry name" value="Purine and uridine phosphorylases"/>
    <property type="match status" value="1"/>
</dbReference>
<dbReference type="PANTHER" id="PTHR46082">
    <property type="entry name" value="ATP/GTP-BINDING PROTEIN-RELATED"/>
    <property type="match status" value="1"/>
</dbReference>
<name>A0ABR4LWY0_9EURO</name>
<dbReference type="GeneID" id="98149257"/>
<gene>
    <name evidence="2" type="ORF">BJX67DRAFT_387129</name>
</gene>
<evidence type="ECO:0000313" key="2">
    <source>
        <dbReference type="EMBL" id="KAL2869045.1"/>
    </source>
</evidence>
<accession>A0ABR4LWY0</accession>
<protein>
    <submittedName>
        <fullName evidence="2">Nucleoside phosphorylase domain-containing protein</fullName>
    </submittedName>
</protein>
<dbReference type="EMBL" id="JBFXLQ010000011">
    <property type="protein sequence ID" value="KAL2869045.1"/>
    <property type="molecule type" value="Genomic_DNA"/>
</dbReference>
<comment type="caution">
    <text evidence="2">The sequence shown here is derived from an EMBL/GenBank/DDBJ whole genome shotgun (WGS) entry which is preliminary data.</text>
</comment>
<sequence length="348" mass="37987">MLRYEQYSVALISALPIEILAVELLLDRVHKKDVLIRGGSNLYTLGSICNHNVVVTCLPSGGYGTNSAAKVVTEMRSKFQSIHYGLLIGVAGGAPSPKHDIRLGDVVVSKPERGKGGVFQYDFFKDHPNGTQENIGFLDKPPNVLLSAVNSVCKNHLQGNSQAPPFADYIARICKTRPEFCAPGPAQDILFKPDYHHDPTEDTCSTCIAKGGTNIISRPPRGTSNPIVHYGIIGSGNRVVRDGETRDRIAAPHGILCFEMEAAGVLESFPCLVIRGISDYSDSHKNKAWQPYAALAAAAYAKELLSRTKGAISLIERDEEFLELVSGSSTTPDTWNGHQAMPQRFWWL</sequence>
<dbReference type="InterPro" id="IPR035994">
    <property type="entry name" value="Nucleoside_phosphorylase_sf"/>
</dbReference>
<dbReference type="InterPro" id="IPR000845">
    <property type="entry name" value="Nucleoside_phosphorylase_d"/>
</dbReference>
<feature type="domain" description="Nucleoside phosphorylase" evidence="1">
    <location>
        <begin position="9"/>
        <end position="300"/>
    </location>
</feature>
<dbReference type="PANTHER" id="PTHR46082:SF11">
    <property type="entry name" value="AAA+ ATPASE DOMAIN-CONTAINING PROTEIN-RELATED"/>
    <property type="match status" value="1"/>
</dbReference>
<reference evidence="2 3" key="1">
    <citation type="submission" date="2024-07" db="EMBL/GenBank/DDBJ databases">
        <title>Section-level genome sequencing and comparative genomics of Aspergillus sections Usti and Cavernicolus.</title>
        <authorList>
            <consortium name="Lawrence Berkeley National Laboratory"/>
            <person name="Nybo J.L."/>
            <person name="Vesth T.C."/>
            <person name="Theobald S."/>
            <person name="Frisvad J.C."/>
            <person name="Larsen T.O."/>
            <person name="Kjaerboelling I."/>
            <person name="Rothschild-Mancinelli K."/>
            <person name="Lyhne E.K."/>
            <person name="Kogle M.E."/>
            <person name="Barry K."/>
            <person name="Clum A."/>
            <person name="Na H."/>
            <person name="Ledsgaard L."/>
            <person name="Lin J."/>
            <person name="Lipzen A."/>
            <person name="Kuo A."/>
            <person name="Riley R."/>
            <person name="Mondo S."/>
            <person name="Labutti K."/>
            <person name="Haridas S."/>
            <person name="Pangalinan J."/>
            <person name="Salamov A.A."/>
            <person name="Simmons B.A."/>
            <person name="Magnuson J.K."/>
            <person name="Chen J."/>
            <person name="Drula E."/>
            <person name="Henrissat B."/>
            <person name="Wiebenga A."/>
            <person name="Lubbers R.J."/>
            <person name="Gomes A.C."/>
            <person name="Macurrencykelacurrency M.R."/>
            <person name="Stajich J."/>
            <person name="Grigoriev I.V."/>
            <person name="Mortensen U.H."/>
            <person name="De Vries R.P."/>
            <person name="Baker S.E."/>
            <person name="Andersen M.R."/>
        </authorList>
    </citation>
    <scope>NUCLEOTIDE SEQUENCE [LARGE SCALE GENOMIC DNA]</scope>
    <source>
        <strain evidence="2 3">CBS 449.75</strain>
    </source>
</reference>
<evidence type="ECO:0000259" key="1">
    <source>
        <dbReference type="Pfam" id="PF01048"/>
    </source>
</evidence>
<keyword evidence="3" id="KW-1185">Reference proteome</keyword>
<dbReference type="InterPro" id="IPR053137">
    <property type="entry name" value="NLR-like"/>
</dbReference>
<dbReference type="Proteomes" id="UP001610432">
    <property type="component" value="Unassembled WGS sequence"/>
</dbReference>
<organism evidence="2 3">
    <name type="scientific">Aspergillus lucknowensis</name>
    <dbReference type="NCBI Taxonomy" id="176173"/>
    <lineage>
        <taxon>Eukaryota</taxon>
        <taxon>Fungi</taxon>
        <taxon>Dikarya</taxon>
        <taxon>Ascomycota</taxon>
        <taxon>Pezizomycotina</taxon>
        <taxon>Eurotiomycetes</taxon>
        <taxon>Eurotiomycetidae</taxon>
        <taxon>Eurotiales</taxon>
        <taxon>Aspergillaceae</taxon>
        <taxon>Aspergillus</taxon>
        <taxon>Aspergillus subgen. Nidulantes</taxon>
    </lineage>
</organism>
<evidence type="ECO:0000313" key="3">
    <source>
        <dbReference type="Proteomes" id="UP001610432"/>
    </source>
</evidence>
<dbReference type="Pfam" id="PF01048">
    <property type="entry name" value="PNP_UDP_1"/>
    <property type="match status" value="1"/>
</dbReference>